<comment type="caution">
    <text evidence="4">The sequence shown here is derived from an EMBL/GenBank/DDBJ whole genome shotgun (WGS) entry which is preliminary data.</text>
</comment>
<organism evidence="4 5">
    <name type="scientific">SAR86 cluster bacterium</name>
    <dbReference type="NCBI Taxonomy" id="2030880"/>
    <lineage>
        <taxon>Bacteria</taxon>
        <taxon>Pseudomonadati</taxon>
        <taxon>Pseudomonadota</taxon>
        <taxon>Gammaproteobacteria</taxon>
        <taxon>SAR86 cluster</taxon>
    </lineage>
</organism>
<keyword evidence="2" id="KW-0548">Nucleotidyltransferase</keyword>
<name>A0A520MEZ2_9GAMM</name>
<dbReference type="Pfam" id="PF13177">
    <property type="entry name" value="DNA_pol3_delta2"/>
    <property type="match status" value="1"/>
</dbReference>
<dbReference type="AlphaFoldDB" id="A0A520MEZ2"/>
<evidence type="ECO:0000256" key="1">
    <source>
        <dbReference type="ARBA" id="ARBA00012417"/>
    </source>
</evidence>
<dbReference type="PANTHER" id="PTHR11669:SF8">
    <property type="entry name" value="DNA POLYMERASE III SUBUNIT DELTA"/>
    <property type="match status" value="1"/>
</dbReference>
<dbReference type="SUPFAM" id="SSF52540">
    <property type="entry name" value="P-loop containing nucleoside triphosphate hydrolases"/>
    <property type="match status" value="1"/>
</dbReference>
<evidence type="ECO:0000256" key="2">
    <source>
        <dbReference type="ARBA" id="ARBA00022932"/>
    </source>
</evidence>
<evidence type="ECO:0000313" key="4">
    <source>
        <dbReference type="EMBL" id="RZO19751.1"/>
    </source>
</evidence>
<dbReference type="EC" id="2.7.7.7" evidence="1"/>
<sequence length="324" mass="37503">MNLNQCRWLNDVFDSINFENLPHGIIINGSTGIGKKILAREIANNILLNFKKDNNFKHQVLFDKNTHPDFYLLDKDKIGVNDISRRDKWDEEKGFRDVVTFLTMTPSISKNKVVLIMNADLMNNAAQNALLKSLEEPAPYSYIIMTTNRPKALNQTIYSRCRQININNLSVIETNHWLEKVGVTDYNAMDFPSFATPFDILDDIQNDNHNSYKEFILLMNDFMFSKIDQPQAIKLFTDIDINFIGKINFLVEFLKIILASKLTNNQLSGAYKNFNIAKFSNLKISNIIDDLNNLRFDFFNVSSINETHVLNYFFSELKVSIRQS</sequence>
<dbReference type="Proteomes" id="UP000315782">
    <property type="component" value="Unassembled WGS sequence"/>
</dbReference>
<dbReference type="InterPro" id="IPR027417">
    <property type="entry name" value="P-loop_NTPase"/>
</dbReference>
<dbReference type="GO" id="GO:0003887">
    <property type="term" value="F:DNA-directed DNA polymerase activity"/>
    <property type="evidence" value="ECO:0007669"/>
    <property type="project" value="UniProtKB-KW"/>
</dbReference>
<dbReference type="InterPro" id="IPR050238">
    <property type="entry name" value="DNA_Rep/Repair_Clamp_Loader"/>
</dbReference>
<comment type="catalytic activity">
    <reaction evidence="3">
        <text>DNA(n) + a 2'-deoxyribonucleoside 5'-triphosphate = DNA(n+1) + diphosphate</text>
        <dbReference type="Rhea" id="RHEA:22508"/>
        <dbReference type="Rhea" id="RHEA-COMP:17339"/>
        <dbReference type="Rhea" id="RHEA-COMP:17340"/>
        <dbReference type="ChEBI" id="CHEBI:33019"/>
        <dbReference type="ChEBI" id="CHEBI:61560"/>
        <dbReference type="ChEBI" id="CHEBI:173112"/>
        <dbReference type="EC" id="2.7.7.7"/>
    </reaction>
</comment>
<dbReference type="PANTHER" id="PTHR11669">
    <property type="entry name" value="REPLICATION FACTOR C / DNA POLYMERASE III GAMMA-TAU SUBUNIT"/>
    <property type="match status" value="1"/>
</dbReference>
<proteinExistence type="predicted"/>
<dbReference type="Gene3D" id="3.40.50.300">
    <property type="entry name" value="P-loop containing nucleotide triphosphate hydrolases"/>
    <property type="match status" value="1"/>
</dbReference>
<dbReference type="EMBL" id="SHBI01000029">
    <property type="protein sequence ID" value="RZO19751.1"/>
    <property type="molecule type" value="Genomic_DNA"/>
</dbReference>
<keyword evidence="2" id="KW-0808">Transferase</keyword>
<gene>
    <name evidence="4" type="ORF">EVA96_03445</name>
</gene>
<accession>A0A520MEZ2</accession>
<evidence type="ECO:0000256" key="3">
    <source>
        <dbReference type="ARBA" id="ARBA00049244"/>
    </source>
</evidence>
<protein>
    <recommendedName>
        <fullName evidence="1">DNA-directed DNA polymerase</fullName>
        <ecNumber evidence="1">2.7.7.7</ecNumber>
    </recommendedName>
</protein>
<dbReference type="GO" id="GO:0006261">
    <property type="term" value="P:DNA-templated DNA replication"/>
    <property type="evidence" value="ECO:0007669"/>
    <property type="project" value="TreeGrafter"/>
</dbReference>
<reference evidence="4 5" key="1">
    <citation type="submission" date="2019-02" db="EMBL/GenBank/DDBJ databases">
        <title>Prokaryotic population dynamics and viral predation in marine succession experiment using metagenomics: the confinement effect.</title>
        <authorList>
            <person name="Haro-Moreno J.M."/>
            <person name="Rodriguez-Valera F."/>
            <person name="Lopez-Perez M."/>
        </authorList>
    </citation>
    <scope>NUCLEOTIDE SEQUENCE [LARGE SCALE GENOMIC DNA]</scope>
    <source>
        <strain evidence="4">MED-G163</strain>
    </source>
</reference>
<keyword evidence="2" id="KW-0239">DNA-directed DNA polymerase</keyword>
<evidence type="ECO:0000313" key="5">
    <source>
        <dbReference type="Proteomes" id="UP000315782"/>
    </source>
</evidence>